<evidence type="ECO:0000259" key="1">
    <source>
        <dbReference type="Pfam" id="PF01609"/>
    </source>
</evidence>
<organism evidence="2 3">
    <name type="scientific">Methylocapsa palsarum</name>
    <dbReference type="NCBI Taxonomy" id="1612308"/>
    <lineage>
        <taxon>Bacteria</taxon>
        <taxon>Pseudomonadati</taxon>
        <taxon>Pseudomonadota</taxon>
        <taxon>Alphaproteobacteria</taxon>
        <taxon>Hyphomicrobiales</taxon>
        <taxon>Beijerinckiaceae</taxon>
        <taxon>Methylocapsa</taxon>
    </lineage>
</organism>
<name>A0A1I4DJX9_9HYPH</name>
<dbReference type="InterPro" id="IPR053172">
    <property type="entry name" value="Tn903_transposase"/>
</dbReference>
<keyword evidence="3" id="KW-1185">Reference proteome</keyword>
<dbReference type="InterPro" id="IPR002559">
    <property type="entry name" value="Transposase_11"/>
</dbReference>
<dbReference type="GO" id="GO:0003677">
    <property type="term" value="F:DNA binding"/>
    <property type="evidence" value="ECO:0007669"/>
    <property type="project" value="InterPro"/>
</dbReference>
<gene>
    <name evidence="2" type="ORF">SAMN05444581_1761</name>
</gene>
<dbReference type="Proteomes" id="UP000198755">
    <property type="component" value="Unassembled WGS sequence"/>
</dbReference>
<dbReference type="GO" id="GO:0004803">
    <property type="term" value="F:transposase activity"/>
    <property type="evidence" value="ECO:0007669"/>
    <property type="project" value="InterPro"/>
</dbReference>
<dbReference type="PANTHER" id="PTHR34631:SF3">
    <property type="entry name" value="ISSOD12 TRANSPOSASE TNPA_ISSOD12"/>
    <property type="match status" value="1"/>
</dbReference>
<protein>
    <submittedName>
        <fullName evidence="2">Transposase DDE domain-containing protein</fullName>
    </submittedName>
</protein>
<dbReference type="Pfam" id="PF01609">
    <property type="entry name" value="DDE_Tnp_1"/>
    <property type="match status" value="1"/>
</dbReference>
<dbReference type="InterPro" id="IPR053520">
    <property type="entry name" value="Transposase_Tn903"/>
</dbReference>
<dbReference type="GO" id="GO:0006313">
    <property type="term" value="P:DNA transposition"/>
    <property type="evidence" value="ECO:0007669"/>
    <property type="project" value="InterPro"/>
</dbReference>
<reference evidence="2 3" key="1">
    <citation type="submission" date="2016-10" db="EMBL/GenBank/DDBJ databases">
        <authorList>
            <person name="de Groot N.N."/>
        </authorList>
    </citation>
    <scope>NUCLEOTIDE SEQUENCE [LARGE SCALE GENOMIC DNA]</scope>
    <source>
        <strain evidence="2 3">NE2</strain>
    </source>
</reference>
<sequence>MILPERVERKEPLHLLVDSTGIKIYGEGEWLDQKHGVRSCRRWRKLHLAVDADTHEIAAVELTPDDVGDVSAVADLLDQIEGPVGSMTGDGAYDGQVVYDAVAKRHPDAAVIIPPRSTAVSSQTASTQRDKHLETIARHGRIGWQRSSGYCRRSLVETAMYRYKTIIGRRLHPRTLPNPKTEAKIGCNVLNRMTSLGMPVSVRVN</sequence>
<accession>A0A1I4DJX9</accession>
<evidence type="ECO:0000313" key="2">
    <source>
        <dbReference type="EMBL" id="SFK93209.1"/>
    </source>
</evidence>
<proteinExistence type="predicted"/>
<dbReference type="PANTHER" id="PTHR34631">
    <property type="match status" value="1"/>
</dbReference>
<dbReference type="AlphaFoldDB" id="A0A1I4DJX9"/>
<feature type="domain" description="Transposase IS4-like" evidence="1">
    <location>
        <begin position="11"/>
        <end position="174"/>
    </location>
</feature>
<dbReference type="EMBL" id="FOSN01000076">
    <property type="protein sequence ID" value="SFK93209.1"/>
    <property type="molecule type" value="Genomic_DNA"/>
</dbReference>
<evidence type="ECO:0000313" key="3">
    <source>
        <dbReference type="Proteomes" id="UP000198755"/>
    </source>
</evidence>
<dbReference type="NCBIfam" id="NF033579">
    <property type="entry name" value="transpos_IS5_2"/>
    <property type="match status" value="1"/>
</dbReference>